<dbReference type="InterPro" id="IPR023373">
    <property type="entry name" value="YmcC_sf"/>
</dbReference>
<gene>
    <name evidence="1" type="ORF">SAHL_05095</name>
</gene>
<dbReference type="Pfam" id="PF11102">
    <property type="entry name" value="YjbF"/>
    <property type="match status" value="1"/>
</dbReference>
<dbReference type="RefSeq" id="WP_184947391.1">
    <property type="nucleotide sequence ID" value="NZ_AYKF01000066.1"/>
</dbReference>
<protein>
    <recommendedName>
        <fullName evidence="3">YjbF family lipoprotein</fullName>
    </recommendedName>
</protein>
<dbReference type="AlphaFoldDB" id="A0A423Q205"/>
<dbReference type="InterPro" id="IPR021308">
    <property type="entry name" value="GfcB"/>
</dbReference>
<name>A0A423Q205_9GAMM</name>
<proteinExistence type="predicted"/>
<sequence length="209" mass="23215">MLLLLTGCEFAYNNNPLIDTVGALIPGTGDVSAEAERIPYASLRFSIAGRGGLIVLAEQSDGVTFWQSGQRETVVLRDGYFVSTNGMPNALEMTELTLPSSAADTMPWEAEAGVTRDYRVTRAWTLEDGSTQSAAADATMVCHAEIESQELTLRTLGLQRCDERLSWADGATTYSTYWRSPAKRRIWKARTTAWPDGPEVEWDVARRWW</sequence>
<evidence type="ECO:0008006" key="3">
    <source>
        <dbReference type="Google" id="ProtNLM"/>
    </source>
</evidence>
<organism evidence="1 2">
    <name type="scientific">Salinisphaera orenii YIM 95161</name>
    <dbReference type="NCBI Taxonomy" id="1051139"/>
    <lineage>
        <taxon>Bacteria</taxon>
        <taxon>Pseudomonadati</taxon>
        <taxon>Pseudomonadota</taxon>
        <taxon>Gammaproteobacteria</taxon>
        <taxon>Salinisphaerales</taxon>
        <taxon>Salinisphaeraceae</taxon>
        <taxon>Salinisphaera</taxon>
    </lineage>
</organism>
<comment type="caution">
    <text evidence="1">The sequence shown here is derived from an EMBL/GenBank/DDBJ whole genome shotgun (WGS) entry which is preliminary data.</text>
</comment>
<reference evidence="1 2" key="1">
    <citation type="submission" date="2013-10" db="EMBL/GenBank/DDBJ databases">
        <title>Salinisphaera halophila YIM 95161 Genome Sequencing.</title>
        <authorList>
            <person name="Lai Q."/>
            <person name="Li C."/>
            <person name="Shao Z."/>
        </authorList>
    </citation>
    <scope>NUCLEOTIDE SEQUENCE [LARGE SCALE GENOMIC DNA]</scope>
    <source>
        <strain evidence="1 2">YIM 95161</strain>
    </source>
</reference>
<dbReference type="EMBL" id="AYKF01000066">
    <property type="protein sequence ID" value="ROO32520.1"/>
    <property type="molecule type" value="Genomic_DNA"/>
</dbReference>
<evidence type="ECO:0000313" key="1">
    <source>
        <dbReference type="EMBL" id="ROO32520.1"/>
    </source>
</evidence>
<accession>A0A423Q205</accession>
<dbReference type="Proteomes" id="UP000285123">
    <property type="component" value="Unassembled WGS sequence"/>
</dbReference>
<dbReference type="Gene3D" id="2.40.360.10">
    <property type="entry name" value="YmcC-like"/>
    <property type="match status" value="1"/>
</dbReference>
<dbReference type="SUPFAM" id="SSF159270">
    <property type="entry name" value="YmcC-like"/>
    <property type="match status" value="1"/>
</dbReference>
<evidence type="ECO:0000313" key="2">
    <source>
        <dbReference type="Proteomes" id="UP000285123"/>
    </source>
</evidence>